<feature type="region of interest" description="Disordered" evidence="1">
    <location>
        <begin position="108"/>
        <end position="129"/>
    </location>
</feature>
<dbReference type="AlphaFoldDB" id="A0A146G042"/>
<organism evidence="3 4">
    <name type="scientific">Aspergillus kawachii</name>
    <name type="common">White koji mold</name>
    <name type="synonym">Aspergillus awamori var. kawachi</name>
    <dbReference type="NCBI Taxonomy" id="1069201"/>
    <lineage>
        <taxon>Eukaryota</taxon>
        <taxon>Fungi</taxon>
        <taxon>Dikarya</taxon>
        <taxon>Ascomycota</taxon>
        <taxon>Pezizomycotina</taxon>
        <taxon>Eurotiomycetes</taxon>
        <taxon>Eurotiomycetidae</taxon>
        <taxon>Eurotiales</taxon>
        <taxon>Aspergillaceae</taxon>
        <taxon>Aspergillus</taxon>
        <taxon>Aspergillus subgen. Circumdati</taxon>
    </lineage>
</organism>
<keyword evidence="3" id="KW-0813">Transport</keyword>
<proteinExistence type="predicted"/>
<accession>A0A146G042</accession>
<gene>
    <name evidence="3" type="ORF">RIB2604_03800070</name>
</gene>
<dbReference type="EMBL" id="BCWF01000037">
    <property type="protein sequence ID" value="GAT31015.1"/>
    <property type="molecule type" value="Genomic_DNA"/>
</dbReference>
<keyword evidence="3" id="KW-0762">Sugar transport</keyword>
<evidence type="ECO:0000256" key="2">
    <source>
        <dbReference type="SAM" id="Phobius"/>
    </source>
</evidence>
<keyword evidence="2" id="KW-0472">Membrane</keyword>
<reference evidence="3 4" key="1">
    <citation type="journal article" date="2016" name="DNA Res.">
        <title>Genome sequence of Aspergillus luchuensis NBRC 4314.</title>
        <authorList>
            <person name="Yamada O."/>
            <person name="Machida M."/>
            <person name="Hosoyama A."/>
            <person name="Goto M."/>
            <person name="Takahashi T."/>
            <person name="Futagami T."/>
            <person name="Yamagata Y."/>
            <person name="Takeuchi M."/>
            <person name="Kobayashi T."/>
            <person name="Koike H."/>
            <person name="Abe K."/>
            <person name="Asai K."/>
            <person name="Arita M."/>
            <person name="Fujita N."/>
            <person name="Fukuda K."/>
            <person name="Higa K."/>
            <person name="Horikawa H."/>
            <person name="Ishikawa T."/>
            <person name="Jinno K."/>
            <person name="Kato Y."/>
            <person name="Kirimura K."/>
            <person name="Mizutani O."/>
            <person name="Nakasone K."/>
            <person name="Sano M."/>
            <person name="Shiraishi Y."/>
            <person name="Tsukahara M."/>
            <person name="Gomi K."/>
        </authorList>
    </citation>
    <scope>NUCLEOTIDE SEQUENCE [LARGE SCALE GENOMIC DNA]</scope>
    <source>
        <strain evidence="3 4">RIB 2604</strain>
    </source>
</reference>
<dbReference type="Proteomes" id="UP000075230">
    <property type="component" value="Unassembled WGS sequence"/>
</dbReference>
<evidence type="ECO:0000313" key="4">
    <source>
        <dbReference type="Proteomes" id="UP000075230"/>
    </source>
</evidence>
<name>A0A146G042_ASPKA</name>
<evidence type="ECO:0000313" key="3">
    <source>
        <dbReference type="EMBL" id="GAT31015.1"/>
    </source>
</evidence>
<protein>
    <submittedName>
        <fullName evidence="3">Sugar transporter family protein</fullName>
    </submittedName>
</protein>
<feature type="transmembrane region" description="Helical" evidence="2">
    <location>
        <begin position="51"/>
        <end position="70"/>
    </location>
</feature>
<evidence type="ECO:0000256" key="1">
    <source>
        <dbReference type="SAM" id="MobiDB-lite"/>
    </source>
</evidence>
<reference evidence="4" key="2">
    <citation type="submission" date="2016-02" db="EMBL/GenBank/DDBJ databases">
        <title>Genome sequencing of Aspergillus luchuensis NBRC 4314.</title>
        <authorList>
            <person name="Yamada O."/>
        </authorList>
    </citation>
    <scope>NUCLEOTIDE SEQUENCE [LARGE SCALE GENOMIC DNA]</scope>
    <source>
        <strain evidence="4">RIB 2604</strain>
    </source>
</reference>
<keyword evidence="2" id="KW-1133">Transmembrane helix</keyword>
<feature type="transmembrane region" description="Helical" evidence="2">
    <location>
        <begin position="21"/>
        <end position="39"/>
    </location>
</feature>
<sequence length="163" mass="17903">MVIVSNSHRQLGGSLSLNPQVAVRVTPIVVLLLANAQFSRRLSKFVKYMELGNVMVVSHIYLLIGFLAFISAQGSVRHYAQASADDEDRTRSQASNSLNGCYARYNSASSSPCPHNSSGFPPQYRRRAPESPDENIWVWQGGEMALISTSDSRGNRGPLNAFD</sequence>
<comment type="caution">
    <text evidence="3">The sequence shown here is derived from an EMBL/GenBank/DDBJ whole genome shotgun (WGS) entry which is preliminary data.</text>
</comment>
<keyword evidence="2" id="KW-0812">Transmembrane</keyword>
<feature type="compositionally biased region" description="Low complexity" evidence="1">
    <location>
        <begin position="108"/>
        <end position="118"/>
    </location>
</feature>